<evidence type="ECO:0000313" key="2">
    <source>
        <dbReference type="EnsemblProtists" id="PYU1_T005965"/>
    </source>
</evidence>
<sequence length="87" mass="9413">MAPRLSLCSALSVVLLLVAQHQHAHAFSFFGSSPTIDGDSLSWDGDGKTFNPSKAFEDNDKYTQVTLVNWKMDAASNLSIPATVKTL</sequence>
<accession>K3WLX3</accession>
<dbReference type="InParanoid" id="K3WLX3"/>
<dbReference type="AlphaFoldDB" id="K3WLX3"/>
<reference evidence="3" key="2">
    <citation type="submission" date="2010-04" db="EMBL/GenBank/DDBJ databases">
        <authorList>
            <person name="Buell R."/>
            <person name="Hamilton J."/>
            <person name="Hostetler J."/>
        </authorList>
    </citation>
    <scope>NUCLEOTIDE SEQUENCE [LARGE SCALE GENOMIC DNA]</scope>
    <source>
        <strain evidence="3">DAOM:BR144</strain>
    </source>
</reference>
<proteinExistence type="predicted"/>
<dbReference type="Proteomes" id="UP000019132">
    <property type="component" value="Unassembled WGS sequence"/>
</dbReference>
<dbReference type="EMBL" id="GL376625">
    <property type="status" value="NOT_ANNOTATED_CDS"/>
    <property type="molecule type" value="Genomic_DNA"/>
</dbReference>
<feature type="chain" id="PRO_5003872184" evidence="1">
    <location>
        <begin position="27"/>
        <end position="87"/>
    </location>
</feature>
<dbReference type="HOGENOM" id="CLU_2488377_0_0_1"/>
<evidence type="ECO:0000313" key="3">
    <source>
        <dbReference type="Proteomes" id="UP000019132"/>
    </source>
</evidence>
<dbReference type="EnsemblProtists" id="PYU1_T005965">
    <property type="protein sequence ID" value="PYU1_T005965"/>
    <property type="gene ID" value="PYU1_G005953"/>
</dbReference>
<evidence type="ECO:0000256" key="1">
    <source>
        <dbReference type="SAM" id="SignalP"/>
    </source>
</evidence>
<keyword evidence="3" id="KW-1185">Reference proteome</keyword>
<protein>
    <submittedName>
        <fullName evidence="2">Uncharacterized protein</fullName>
    </submittedName>
</protein>
<name>K3WLX3_GLOUD</name>
<dbReference type="VEuPathDB" id="FungiDB:PYU1_G005953"/>
<reference evidence="3" key="1">
    <citation type="journal article" date="2010" name="Genome Biol.">
        <title>Genome sequence of the necrotrophic plant pathogen Pythium ultimum reveals original pathogenicity mechanisms and effector repertoire.</title>
        <authorList>
            <person name="Levesque C.A."/>
            <person name="Brouwer H."/>
            <person name="Cano L."/>
            <person name="Hamilton J.P."/>
            <person name="Holt C."/>
            <person name="Huitema E."/>
            <person name="Raffaele S."/>
            <person name="Robideau G.P."/>
            <person name="Thines M."/>
            <person name="Win J."/>
            <person name="Zerillo M.M."/>
            <person name="Beakes G.W."/>
            <person name="Boore J.L."/>
            <person name="Busam D."/>
            <person name="Dumas B."/>
            <person name="Ferriera S."/>
            <person name="Fuerstenberg S.I."/>
            <person name="Gachon C.M."/>
            <person name="Gaulin E."/>
            <person name="Govers F."/>
            <person name="Grenville-Briggs L."/>
            <person name="Horner N."/>
            <person name="Hostetler J."/>
            <person name="Jiang R.H."/>
            <person name="Johnson J."/>
            <person name="Krajaejun T."/>
            <person name="Lin H."/>
            <person name="Meijer H.J."/>
            <person name="Moore B."/>
            <person name="Morris P."/>
            <person name="Phuntmart V."/>
            <person name="Puiu D."/>
            <person name="Shetty J."/>
            <person name="Stajich J.E."/>
            <person name="Tripathy S."/>
            <person name="Wawra S."/>
            <person name="van West P."/>
            <person name="Whitty B.R."/>
            <person name="Coutinho P.M."/>
            <person name="Henrissat B."/>
            <person name="Martin F."/>
            <person name="Thomas P.D."/>
            <person name="Tyler B.M."/>
            <person name="De Vries R.P."/>
            <person name="Kamoun S."/>
            <person name="Yandell M."/>
            <person name="Tisserat N."/>
            <person name="Buell C.R."/>
        </authorList>
    </citation>
    <scope>NUCLEOTIDE SEQUENCE</scope>
    <source>
        <strain evidence="3">DAOM:BR144</strain>
    </source>
</reference>
<reference evidence="2" key="3">
    <citation type="submission" date="2015-02" db="UniProtKB">
        <authorList>
            <consortium name="EnsemblProtists"/>
        </authorList>
    </citation>
    <scope>IDENTIFICATION</scope>
    <source>
        <strain evidence="2">DAOM BR144</strain>
    </source>
</reference>
<feature type="signal peptide" evidence="1">
    <location>
        <begin position="1"/>
        <end position="26"/>
    </location>
</feature>
<organism evidence="2 3">
    <name type="scientific">Globisporangium ultimum (strain ATCC 200006 / CBS 805.95 / DAOM BR144)</name>
    <name type="common">Pythium ultimum</name>
    <dbReference type="NCBI Taxonomy" id="431595"/>
    <lineage>
        <taxon>Eukaryota</taxon>
        <taxon>Sar</taxon>
        <taxon>Stramenopiles</taxon>
        <taxon>Oomycota</taxon>
        <taxon>Peronosporomycetes</taxon>
        <taxon>Pythiales</taxon>
        <taxon>Pythiaceae</taxon>
        <taxon>Globisporangium</taxon>
    </lineage>
</organism>
<keyword evidence="1" id="KW-0732">Signal</keyword>